<accession>A0A9D2NHM4</accession>
<reference evidence="2" key="1">
    <citation type="journal article" date="2021" name="PeerJ">
        <title>Extensive microbial diversity within the chicken gut microbiome revealed by metagenomics and culture.</title>
        <authorList>
            <person name="Gilroy R."/>
            <person name="Ravi A."/>
            <person name="Getino M."/>
            <person name="Pursley I."/>
            <person name="Horton D.L."/>
            <person name="Alikhan N.F."/>
            <person name="Baker D."/>
            <person name="Gharbi K."/>
            <person name="Hall N."/>
            <person name="Watson M."/>
            <person name="Adriaenssens E.M."/>
            <person name="Foster-Nyarko E."/>
            <person name="Jarju S."/>
            <person name="Secka A."/>
            <person name="Antonio M."/>
            <person name="Oren A."/>
            <person name="Chaudhuri R.R."/>
            <person name="La Ragione R."/>
            <person name="Hildebrand F."/>
            <person name="Pallen M.J."/>
        </authorList>
    </citation>
    <scope>NUCLEOTIDE SEQUENCE</scope>
    <source>
        <strain evidence="2">USAMLcec2-132</strain>
    </source>
</reference>
<dbReference type="GO" id="GO:0016747">
    <property type="term" value="F:acyltransferase activity, transferring groups other than amino-acyl groups"/>
    <property type="evidence" value="ECO:0007669"/>
    <property type="project" value="InterPro"/>
</dbReference>
<dbReference type="SUPFAM" id="SSF55729">
    <property type="entry name" value="Acyl-CoA N-acyltransferases (Nat)"/>
    <property type="match status" value="1"/>
</dbReference>
<organism evidence="2 3">
    <name type="scientific">Candidatus Eisenbergiella merdavium</name>
    <dbReference type="NCBI Taxonomy" id="2838551"/>
    <lineage>
        <taxon>Bacteria</taxon>
        <taxon>Bacillati</taxon>
        <taxon>Bacillota</taxon>
        <taxon>Clostridia</taxon>
        <taxon>Lachnospirales</taxon>
        <taxon>Lachnospiraceae</taxon>
        <taxon>Eisenbergiella</taxon>
    </lineage>
</organism>
<dbReference type="InterPro" id="IPR000182">
    <property type="entry name" value="GNAT_dom"/>
</dbReference>
<dbReference type="Proteomes" id="UP000823891">
    <property type="component" value="Unassembled WGS sequence"/>
</dbReference>
<evidence type="ECO:0000259" key="1">
    <source>
        <dbReference type="PROSITE" id="PS51186"/>
    </source>
</evidence>
<protein>
    <submittedName>
        <fullName evidence="2">GNAT family N-acetyltransferase</fullName>
    </submittedName>
</protein>
<dbReference type="Pfam" id="PF13527">
    <property type="entry name" value="Acetyltransf_9"/>
    <property type="match status" value="1"/>
</dbReference>
<evidence type="ECO:0000313" key="3">
    <source>
        <dbReference type="Proteomes" id="UP000823891"/>
    </source>
</evidence>
<gene>
    <name evidence="2" type="ORF">H9761_15065</name>
</gene>
<dbReference type="AlphaFoldDB" id="A0A9D2NHM4"/>
<dbReference type="EMBL" id="DWWS01000052">
    <property type="protein sequence ID" value="HJC24998.1"/>
    <property type="molecule type" value="Genomic_DNA"/>
</dbReference>
<dbReference type="PROSITE" id="PS51186">
    <property type="entry name" value="GNAT"/>
    <property type="match status" value="1"/>
</dbReference>
<dbReference type="Gene3D" id="3.40.630.30">
    <property type="match status" value="1"/>
</dbReference>
<dbReference type="InterPro" id="IPR016181">
    <property type="entry name" value="Acyl_CoA_acyltransferase"/>
</dbReference>
<name>A0A9D2NHM4_9FIRM</name>
<reference evidence="2" key="2">
    <citation type="submission" date="2021-04" db="EMBL/GenBank/DDBJ databases">
        <authorList>
            <person name="Gilroy R."/>
        </authorList>
    </citation>
    <scope>NUCLEOTIDE SEQUENCE</scope>
    <source>
        <strain evidence="2">USAMLcec2-132</strain>
    </source>
</reference>
<dbReference type="CDD" id="cd04301">
    <property type="entry name" value="NAT_SF"/>
    <property type="match status" value="1"/>
</dbReference>
<comment type="caution">
    <text evidence="2">The sequence shown here is derived from an EMBL/GenBank/DDBJ whole genome shotgun (WGS) entry which is preliminary data.</text>
</comment>
<evidence type="ECO:0000313" key="2">
    <source>
        <dbReference type="EMBL" id="HJC24998.1"/>
    </source>
</evidence>
<feature type="domain" description="N-acetyltransferase" evidence="1">
    <location>
        <begin position="1"/>
        <end position="152"/>
    </location>
</feature>
<proteinExistence type="predicted"/>
<sequence>MEIIRAGAQWKEEILRFADRIFGAGVQPGGFAELIPDVYGPGAACDGNHLLVLEEGRIQALLLTEPTTFVCGGEILRGIGVGTVSVAEDARGKGYMQLLLKTVREWMDKEGYAFAVLAGQRQRYAYWGYEPMETRLVMRLDAGNVRHALTRERTGGLEDALSFAEMEEGSEAEGQAFSLFESLPLHTLRRKETFARHLKSGRCVPLVIRKNESFAGYLCESVRGGEHRIVELELSDGKLLPAVLRAYWIERASEGFSLCLAPYRTEAYTFLEKICAGCELRNGYQYYLADLRAVLSFCMRAGQRLNGLADGEWDFRTEGRLYACSVRKGEVRVDEFFREQAGTERWNAAGEWEKSELVRLLFGLRPAVSCPDGVPSGWLPFPLYLPEVDAV</sequence>